<sequence>MVIGNGMIATRFAPYQHEDGFLIYASGVSNSNCLDQKAFNREYDLLRQYALRHPDKILVYFSTCSILDDEQKGIPYVQHKISMENWIQGNVKKFVIFRISNPIGNTNNTHTFFNFFLNQIIKKHPFDIWRFASRNILDIDDMYKICDYILRHEFFMNQIVNVANITNYSVLDIVEAIEKHYQIKGIYNIVNRGNGPLIPTIEIHPIISQLQIDFSHNYIERILNKYF</sequence>
<evidence type="ECO:0000313" key="3">
    <source>
        <dbReference type="Proteomes" id="UP000321291"/>
    </source>
</evidence>
<keyword evidence="3" id="KW-1185">Reference proteome</keyword>
<dbReference type="Gene3D" id="3.40.50.720">
    <property type="entry name" value="NAD(P)-binding Rossmann-like Domain"/>
    <property type="match status" value="1"/>
</dbReference>
<dbReference type="SUPFAM" id="SSF51735">
    <property type="entry name" value="NAD(P)-binding Rossmann-fold domains"/>
    <property type="match status" value="1"/>
</dbReference>
<evidence type="ECO:0000313" key="2">
    <source>
        <dbReference type="EMBL" id="QEC70943.1"/>
    </source>
</evidence>
<dbReference type="Pfam" id="PF01370">
    <property type="entry name" value="Epimerase"/>
    <property type="match status" value="1"/>
</dbReference>
<dbReference type="InterPro" id="IPR036291">
    <property type="entry name" value="NAD(P)-bd_dom_sf"/>
</dbReference>
<protein>
    <recommendedName>
        <fullName evidence="1">NAD-dependent epimerase/dehydratase domain-containing protein</fullName>
    </recommendedName>
</protein>
<evidence type="ECO:0000259" key="1">
    <source>
        <dbReference type="Pfam" id="PF01370"/>
    </source>
</evidence>
<dbReference type="InterPro" id="IPR001509">
    <property type="entry name" value="Epimerase_deHydtase"/>
</dbReference>
<reference evidence="2 3" key="1">
    <citation type="journal article" date="2017" name="Int. J. Syst. Evol. Microbiol.">
        <title>Arachidicoccus ginsenosidivorans sp. nov., with ginsenoside-converting activity isolated from ginseng cultivating soil.</title>
        <authorList>
            <person name="Siddiqi M.Z."/>
            <person name="Aslam Z."/>
            <person name="Im W.T."/>
        </authorList>
    </citation>
    <scope>NUCLEOTIDE SEQUENCE [LARGE SCALE GENOMIC DNA]</scope>
    <source>
        <strain evidence="2 3">Gsoil 809</strain>
    </source>
</reference>
<dbReference type="Proteomes" id="UP000321291">
    <property type="component" value="Chromosome"/>
</dbReference>
<name>A0A5B8VIC5_9BACT</name>
<dbReference type="EMBL" id="CP042434">
    <property type="protein sequence ID" value="QEC70943.1"/>
    <property type="molecule type" value="Genomic_DNA"/>
</dbReference>
<accession>A0A5B8VIC5</accession>
<dbReference type="AlphaFoldDB" id="A0A5B8VIC5"/>
<dbReference type="OrthoDB" id="1247029at2"/>
<dbReference type="KEGG" id="agi:FSB73_03865"/>
<proteinExistence type="predicted"/>
<dbReference type="RefSeq" id="WP_146780203.1">
    <property type="nucleotide sequence ID" value="NZ_CP042434.1"/>
</dbReference>
<gene>
    <name evidence="2" type="ORF">FSB73_03865</name>
</gene>
<organism evidence="2 3">
    <name type="scientific">Arachidicoccus ginsenosidivorans</name>
    <dbReference type="NCBI Taxonomy" id="496057"/>
    <lineage>
        <taxon>Bacteria</taxon>
        <taxon>Pseudomonadati</taxon>
        <taxon>Bacteroidota</taxon>
        <taxon>Chitinophagia</taxon>
        <taxon>Chitinophagales</taxon>
        <taxon>Chitinophagaceae</taxon>
        <taxon>Arachidicoccus</taxon>
    </lineage>
</organism>
<feature type="domain" description="NAD-dependent epimerase/dehydratase" evidence="1">
    <location>
        <begin position="75"/>
        <end position="163"/>
    </location>
</feature>